<dbReference type="InterPro" id="IPR004115">
    <property type="entry name" value="GAD-like_sf"/>
</dbReference>
<dbReference type="SUPFAM" id="SSF50249">
    <property type="entry name" value="Nucleic acid-binding proteins"/>
    <property type="match status" value="1"/>
</dbReference>
<dbReference type="GO" id="GO:0005524">
    <property type="term" value="F:ATP binding"/>
    <property type="evidence" value="ECO:0007669"/>
    <property type="project" value="UniProtKB-UniRule"/>
</dbReference>
<evidence type="ECO:0000313" key="9">
    <source>
        <dbReference type="EMBL" id="EKX99656.1"/>
    </source>
</evidence>
<evidence type="ECO:0000259" key="8">
    <source>
        <dbReference type="PROSITE" id="PS50862"/>
    </source>
</evidence>
<dbReference type="EC" id="6.1.1.12" evidence="7"/>
<dbReference type="EMBL" id="AMEP01000098">
    <property type="protein sequence ID" value="EKX99656.1"/>
    <property type="molecule type" value="Genomic_DNA"/>
</dbReference>
<dbReference type="InterPro" id="IPR006195">
    <property type="entry name" value="aa-tRNA-synth_II"/>
</dbReference>
<evidence type="ECO:0000256" key="3">
    <source>
        <dbReference type="ARBA" id="ARBA00022741"/>
    </source>
</evidence>
<dbReference type="GO" id="GO:0006422">
    <property type="term" value="P:aspartyl-tRNA aminoacylation"/>
    <property type="evidence" value="ECO:0007669"/>
    <property type="project" value="UniProtKB-UniRule"/>
</dbReference>
<dbReference type="HOGENOM" id="CLU_014330_3_2_10"/>
<feature type="binding site" evidence="7">
    <location>
        <position position="186"/>
    </location>
    <ligand>
        <name>L-aspartate</name>
        <dbReference type="ChEBI" id="CHEBI:29991"/>
    </ligand>
</feature>
<comment type="similarity">
    <text evidence="1 7">Belongs to the class-II aminoacyl-tRNA synthetase family. Type 1 subfamily.</text>
</comment>
<evidence type="ECO:0000256" key="7">
    <source>
        <dbReference type="HAMAP-Rule" id="MF_00044"/>
    </source>
</evidence>
<feature type="binding site" evidence="7">
    <location>
        <position position="501"/>
    </location>
    <ligand>
        <name>L-aspartate</name>
        <dbReference type="ChEBI" id="CHEBI:29991"/>
    </ligand>
</feature>
<dbReference type="PROSITE" id="PS50862">
    <property type="entry name" value="AA_TRNA_LIGASE_II"/>
    <property type="match status" value="1"/>
</dbReference>
<reference evidence="9 10" key="1">
    <citation type="submission" date="2012-05" db="EMBL/GenBank/DDBJ databases">
        <authorList>
            <person name="Weinstock G."/>
            <person name="Sodergren E."/>
            <person name="Lobos E.A."/>
            <person name="Fulton L."/>
            <person name="Fulton R."/>
            <person name="Courtney L."/>
            <person name="Fronick C."/>
            <person name="O'Laughlin M."/>
            <person name="Godfrey J."/>
            <person name="Wilson R.M."/>
            <person name="Miner T."/>
            <person name="Farmer C."/>
            <person name="Delehaunty K."/>
            <person name="Cordes M."/>
            <person name="Minx P."/>
            <person name="Tomlinson C."/>
            <person name="Chen J."/>
            <person name="Wollam A."/>
            <person name="Pepin K.H."/>
            <person name="Bhonagiri V."/>
            <person name="Zhang X."/>
            <person name="Suruliraj S."/>
            <person name="Warren W."/>
            <person name="Mitreva M."/>
            <person name="Mardis E.R."/>
            <person name="Wilson R.K."/>
        </authorList>
    </citation>
    <scope>NUCLEOTIDE SEQUENCE [LARGE SCALE GENOMIC DNA]</scope>
    <source>
        <strain evidence="9 10">F0055</strain>
    </source>
</reference>
<evidence type="ECO:0000256" key="4">
    <source>
        <dbReference type="ARBA" id="ARBA00022840"/>
    </source>
</evidence>
<evidence type="ECO:0000256" key="1">
    <source>
        <dbReference type="ARBA" id="ARBA00006303"/>
    </source>
</evidence>
<dbReference type="SUPFAM" id="SSF55681">
    <property type="entry name" value="Class II aaRS and biotin synthetases"/>
    <property type="match status" value="1"/>
</dbReference>
<dbReference type="InterPro" id="IPR045864">
    <property type="entry name" value="aa-tRNA-synth_II/BPL/LPL"/>
</dbReference>
<dbReference type="Gene3D" id="3.30.930.10">
    <property type="entry name" value="Bira Bifunctional Protein, Domain 2"/>
    <property type="match status" value="1"/>
</dbReference>
<comment type="subcellular location">
    <subcellularLocation>
        <location evidence="7">Cytoplasm</location>
    </subcellularLocation>
</comment>
<feature type="binding site" evidence="7">
    <location>
        <begin position="232"/>
        <end position="234"/>
    </location>
    <ligand>
        <name>ATP</name>
        <dbReference type="ChEBI" id="CHEBI:30616"/>
    </ligand>
</feature>
<dbReference type="InterPro" id="IPR004365">
    <property type="entry name" value="NA-bd_OB_tRNA"/>
</dbReference>
<feature type="binding site" evidence="7">
    <location>
        <position position="232"/>
    </location>
    <ligand>
        <name>L-aspartate</name>
        <dbReference type="ChEBI" id="CHEBI:29991"/>
    </ligand>
</feature>
<evidence type="ECO:0000313" key="10">
    <source>
        <dbReference type="Proteomes" id="UP000010433"/>
    </source>
</evidence>
<dbReference type="AlphaFoldDB" id="L1N8X1"/>
<keyword evidence="10" id="KW-1185">Reference proteome</keyword>
<feature type="binding site" evidence="7">
    <location>
        <position position="494"/>
    </location>
    <ligand>
        <name>ATP</name>
        <dbReference type="ChEBI" id="CHEBI:30616"/>
    </ligand>
</feature>
<comment type="subunit">
    <text evidence="7">Homodimer.</text>
</comment>
<dbReference type="PANTHER" id="PTHR22594">
    <property type="entry name" value="ASPARTYL/LYSYL-TRNA SYNTHETASE"/>
    <property type="match status" value="1"/>
</dbReference>
<dbReference type="Pfam" id="PF01336">
    <property type="entry name" value="tRNA_anti-codon"/>
    <property type="match status" value="1"/>
</dbReference>
<dbReference type="InterPro" id="IPR012340">
    <property type="entry name" value="NA-bd_OB-fold"/>
</dbReference>
<feature type="binding site" evidence="7">
    <location>
        <position position="241"/>
    </location>
    <ligand>
        <name>ATP</name>
        <dbReference type="ChEBI" id="CHEBI:30616"/>
    </ligand>
</feature>
<keyword evidence="7" id="KW-0963">Cytoplasm</keyword>
<feature type="binding site" evidence="7">
    <location>
        <position position="460"/>
    </location>
    <ligand>
        <name>L-aspartate</name>
        <dbReference type="ChEBI" id="CHEBI:29991"/>
    </ligand>
</feature>
<dbReference type="Pfam" id="PF02938">
    <property type="entry name" value="GAD"/>
    <property type="match status" value="1"/>
</dbReference>
<feature type="region of interest" description="Aspartate" evidence="7">
    <location>
        <begin position="210"/>
        <end position="213"/>
    </location>
</feature>
<gene>
    <name evidence="7" type="primary">aspS</name>
    <name evidence="9" type="ORF">HMPREF9151_01602</name>
</gene>
<keyword evidence="5 7" id="KW-0648">Protein biosynthesis</keyword>
<dbReference type="STRING" id="1127699.HMPREF9151_01602"/>
<dbReference type="InterPro" id="IPR047089">
    <property type="entry name" value="Asp-tRNA-ligase_1_N"/>
</dbReference>
<dbReference type="InterPro" id="IPR002312">
    <property type="entry name" value="Asp/Asn-tRNA-synth_IIb"/>
</dbReference>
<dbReference type="PRINTS" id="PR01042">
    <property type="entry name" value="TRNASYNTHASP"/>
</dbReference>
<evidence type="ECO:0000256" key="6">
    <source>
        <dbReference type="ARBA" id="ARBA00023146"/>
    </source>
</evidence>
<protein>
    <recommendedName>
        <fullName evidence="7">Aspartate--tRNA ligase</fullName>
        <ecNumber evidence="7">6.1.1.12</ecNumber>
    </recommendedName>
    <alternativeName>
        <fullName evidence="7">Aspartyl-tRNA synthetase</fullName>
        <shortName evidence="7">AspRS</shortName>
    </alternativeName>
</protein>
<evidence type="ECO:0000256" key="5">
    <source>
        <dbReference type="ARBA" id="ARBA00022917"/>
    </source>
</evidence>
<keyword evidence="6 7" id="KW-0030">Aminoacyl-tRNA synthetase</keyword>
<dbReference type="GO" id="GO:0005737">
    <property type="term" value="C:cytoplasm"/>
    <property type="evidence" value="ECO:0007669"/>
    <property type="project" value="UniProtKB-SubCell"/>
</dbReference>
<dbReference type="NCBIfam" id="NF001750">
    <property type="entry name" value="PRK00476.1"/>
    <property type="match status" value="1"/>
</dbReference>
<feature type="binding site" evidence="7">
    <location>
        <begin position="546"/>
        <end position="549"/>
    </location>
    <ligand>
        <name>ATP</name>
        <dbReference type="ChEBI" id="CHEBI:30616"/>
    </ligand>
</feature>
<dbReference type="Pfam" id="PF00152">
    <property type="entry name" value="tRNA-synt_2"/>
    <property type="match status" value="1"/>
</dbReference>
<organism evidence="9 10">
    <name type="scientific">Hoylesella saccharolytica F0055</name>
    <dbReference type="NCBI Taxonomy" id="1127699"/>
    <lineage>
        <taxon>Bacteria</taxon>
        <taxon>Pseudomonadati</taxon>
        <taxon>Bacteroidota</taxon>
        <taxon>Bacteroidia</taxon>
        <taxon>Bacteroidales</taxon>
        <taxon>Prevotellaceae</taxon>
        <taxon>Hoylesella</taxon>
    </lineage>
</organism>
<dbReference type="PANTHER" id="PTHR22594:SF5">
    <property type="entry name" value="ASPARTATE--TRNA LIGASE, MITOCHONDRIAL"/>
    <property type="match status" value="1"/>
</dbReference>
<sequence>MYFCSNQIKRKQQMYRTNTCGELRIADTGKNVTLAGWVQRVRRMGGMCFIDLRDRYGITQLVFDEAENKELCDKANKLGREYCIQVMGKVNERESKNANLSTGDIELIVKQLNILSESDTPPFTIEENTDGGDDIRMKYRYLDLRRPNVRKNLELRHKMTILIRNFLDNHDFIEVETPILIGSTPEGARDFVVPSRMNPGQFYALPQSPQTLKQLLMVSGFDRYFQIAKCFRDEDLRADRQPEFTQIDCEMSFVDQDDVIELFEDMARHLFKELRGVELPKKLRRMAWHEAMKYYGSDKPDLRFGMEFVELADVLKGTGEFSVFNEAEYIGGICVPGGADYSRKQLNELTDFVKRPQVGAKGLVFVKYENDGTVKSSIDKFYAPEVFAQLKEAMGANNGDLVLIMSGDKVNKTRVQLCALRLEMGDRLGLRDKNTFECLWIVDFPLFEWSDEEQRLMATHHPFTMPNPDDIPLLDEHPEKVRAKAYDFVCNGTEVGGGSLRIHDGALQEKMFKILGFTPESAMAQFGFLINAFKYGAPPHAGLAFGLDRFVSIFAGLNSIRDCIAFPKNNSGRDVMLDAPSFLDAKQLDELNLKIDLNQ</sequence>
<dbReference type="InterPro" id="IPR004524">
    <property type="entry name" value="Asp-tRNA-ligase_1"/>
</dbReference>
<dbReference type="NCBIfam" id="TIGR00459">
    <property type="entry name" value="aspS_bact"/>
    <property type="match status" value="1"/>
</dbReference>
<name>L1N8X1_9BACT</name>
<dbReference type="InterPro" id="IPR047090">
    <property type="entry name" value="AspRS_core"/>
</dbReference>
<keyword evidence="3 7" id="KW-0547">Nucleotide-binding</keyword>
<proteinExistence type="inferred from homology"/>
<dbReference type="Proteomes" id="UP000010433">
    <property type="component" value="Unassembled WGS sequence"/>
</dbReference>
<dbReference type="HAMAP" id="MF_00044">
    <property type="entry name" value="Asp_tRNA_synth_type1"/>
    <property type="match status" value="1"/>
</dbReference>
<dbReference type="CDD" id="cd04317">
    <property type="entry name" value="EcAspRS_like_N"/>
    <property type="match status" value="1"/>
</dbReference>
<dbReference type="PATRIC" id="fig|1127699.3.peg.1480"/>
<dbReference type="InterPro" id="IPR029351">
    <property type="entry name" value="GAD_dom"/>
</dbReference>
<dbReference type="Gene3D" id="3.30.1360.30">
    <property type="entry name" value="GAD-like domain"/>
    <property type="match status" value="1"/>
</dbReference>
<dbReference type="CDD" id="cd00777">
    <property type="entry name" value="AspRS_core"/>
    <property type="match status" value="1"/>
</dbReference>
<comment type="catalytic activity">
    <reaction evidence="7">
        <text>tRNA(Asp) + L-aspartate + ATP = L-aspartyl-tRNA(Asp) + AMP + diphosphate</text>
        <dbReference type="Rhea" id="RHEA:19649"/>
        <dbReference type="Rhea" id="RHEA-COMP:9660"/>
        <dbReference type="Rhea" id="RHEA-COMP:9678"/>
        <dbReference type="ChEBI" id="CHEBI:29991"/>
        <dbReference type="ChEBI" id="CHEBI:30616"/>
        <dbReference type="ChEBI" id="CHEBI:33019"/>
        <dbReference type="ChEBI" id="CHEBI:78442"/>
        <dbReference type="ChEBI" id="CHEBI:78516"/>
        <dbReference type="ChEBI" id="CHEBI:456215"/>
        <dbReference type="EC" id="6.1.1.12"/>
    </reaction>
</comment>
<dbReference type="GO" id="GO:0004815">
    <property type="term" value="F:aspartate-tRNA ligase activity"/>
    <property type="evidence" value="ECO:0007669"/>
    <property type="project" value="UniProtKB-UniRule"/>
</dbReference>
<comment type="caution">
    <text evidence="9">The sequence shown here is derived from an EMBL/GenBank/DDBJ whole genome shotgun (WGS) entry which is preliminary data.</text>
</comment>
<comment type="caution">
    <text evidence="7">Lacks conserved residue(s) required for the propagation of feature annotation.</text>
</comment>
<feature type="domain" description="Aminoacyl-transfer RNA synthetases class-II family profile" evidence="8">
    <location>
        <begin position="153"/>
        <end position="580"/>
    </location>
</feature>
<comment type="function">
    <text evidence="7">Catalyzes the attachment of L-aspartate to tRNA(Asp) in a two-step reaction: L-aspartate is first activated by ATP to form Asp-AMP and then transferred to the acceptor end of tRNA(Asp).</text>
</comment>
<evidence type="ECO:0000256" key="2">
    <source>
        <dbReference type="ARBA" id="ARBA00022598"/>
    </source>
</evidence>
<keyword evidence="4 7" id="KW-0067">ATP-binding</keyword>
<dbReference type="SUPFAM" id="SSF55261">
    <property type="entry name" value="GAD domain-like"/>
    <property type="match status" value="1"/>
</dbReference>
<accession>L1N8X1</accession>
<dbReference type="GO" id="GO:0003676">
    <property type="term" value="F:nucleic acid binding"/>
    <property type="evidence" value="ECO:0007669"/>
    <property type="project" value="InterPro"/>
</dbReference>
<dbReference type="Gene3D" id="2.40.50.140">
    <property type="entry name" value="Nucleic acid-binding proteins"/>
    <property type="match status" value="1"/>
</dbReference>
<keyword evidence="2 7" id="KW-0436">Ligase</keyword>
<dbReference type="InterPro" id="IPR004364">
    <property type="entry name" value="Aa-tRNA-synt_II"/>
</dbReference>